<gene>
    <name evidence="1" type="ORF">DFH08DRAFT_949854</name>
</gene>
<evidence type="ECO:0000313" key="1">
    <source>
        <dbReference type="EMBL" id="KAJ7364246.1"/>
    </source>
</evidence>
<protein>
    <submittedName>
        <fullName evidence="1">Uncharacterized protein</fullName>
    </submittedName>
</protein>
<dbReference type="EMBL" id="JARIHO010000003">
    <property type="protein sequence ID" value="KAJ7364246.1"/>
    <property type="molecule type" value="Genomic_DNA"/>
</dbReference>
<organism evidence="1 2">
    <name type="scientific">Mycena albidolilacea</name>
    <dbReference type="NCBI Taxonomy" id="1033008"/>
    <lineage>
        <taxon>Eukaryota</taxon>
        <taxon>Fungi</taxon>
        <taxon>Dikarya</taxon>
        <taxon>Basidiomycota</taxon>
        <taxon>Agaricomycotina</taxon>
        <taxon>Agaricomycetes</taxon>
        <taxon>Agaricomycetidae</taxon>
        <taxon>Agaricales</taxon>
        <taxon>Marasmiineae</taxon>
        <taxon>Mycenaceae</taxon>
        <taxon>Mycena</taxon>
    </lineage>
</organism>
<name>A0AAD7AP49_9AGAR</name>
<evidence type="ECO:0000313" key="2">
    <source>
        <dbReference type="Proteomes" id="UP001218218"/>
    </source>
</evidence>
<dbReference type="Proteomes" id="UP001218218">
    <property type="component" value="Unassembled WGS sequence"/>
</dbReference>
<reference evidence="1" key="1">
    <citation type="submission" date="2023-03" db="EMBL/GenBank/DDBJ databases">
        <title>Massive genome expansion in bonnet fungi (Mycena s.s.) driven by repeated elements and novel gene families across ecological guilds.</title>
        <authorList>
            <consortium name="Lawrence Berkeley National Laboratory"/>
            <person name="Harder C.B."/>
            <person name="Miyauchi S."/>
            <person name="Viragh M."/>
            <person name="Kuo A."/>
            <person name="Thoen E."/>
            <person name="Andreopoulos B."/>
            <person name="Lu D."/>
            <person name="Skrede I."/>
            <person name="Drula E."/>
            <person name="Henrissat B."/>
            <person name="Morin E."/>
            <person name="Kohler A."/>
            <person name="Barry K."/>
            <person name="LaButti K."/>
            <person name="Morin E."/>
            <person name="Salamov A."/>
            <person name="Lipzen A."/>
            <person name="Mereny Z."/>
            <person name="Hegedus B."/>
            <person name="Baldrian P."/>
            <person name="Stursova M."/>
            <person name="Weitz H."/>
            <person name="Taylor A."/>
            <person name="Grigoriev I.V."/>
            <person name="Nagy L.G."/>
            <person name="Martin F."/>
            <person name="Kauserud H."/>
        </authorList>
    </citation>
    <scope>NUCLEOTIDE SEQUENCE</scope>
    <source>
        <strain evidence="1">CBHHK002</strain>
    </source>
</reference>
<keyword evidence="2" id="KW-1185">Reference proteome</keyword>
<proteinExistence type="predicted"/>
<sequence length="402" mass="44802">MSLVWTLERVMGRSAIGSVVEVYAPNGFDHGFQTIVDLLGLHHGDNRHSDELIEAINSNMSDGEIDLVVLGTCEVDFGGSSPWPAALLAAWDAGDAAHKFQLVCIVHHVQSRRNAIRILSISEHVAAAFRRAFVINADSLDATMRLAGYEHIRVDAHVPVLDIPVVLDHSPGRILSDAVSQGSFASDRLDYLEIFADSKESLAHDPKVWGYLPLGAEDDASYIFDTTLPDPPFRLFLIGSGSLEIPQELKNMVLIRDDLNYAEFYNLMSNMDICLPAFRGDNEYYEEQASSTFAMAVKCNVGPILPRPNPCYRAHQEFVDDDRAVVTRPAAMRAIEAVRVLRTRNTSFFLHRTGIPIHSPTAQAAASMLKLGWIRSAGEFRAFKEQIWRANDRVVERMLRDL</sequence>
<dbReference type="AlphaFoldDB" id="A0AAD7AP49"/>
<comment type="caution">
    <text evidence="1">The sequence shown here is derived from an EMBL/GenBank/DDBJ whole genome shotgun (WGS) entry which is preliminary data.</text>
</comment>
<accession>A0AAD7AP49</accession>